<organism evidence="1 2">
    <name type="scientific">Ignicoccus pacificus DSM 13166</name>
    <dbReference type="NCBI Taxonomy" id="940294"/>
    <lineage>
        <taxon>Archaea</taxon>
        <taxon>Thermoproteota</taxon>
        <taxon>Thermoprotei</taxon>
        <taxon>Desulfurococcales</taxon>
        <taxon>Desulfurococcaceae</taxon>
        <taxon>Ignicoccus</taxon>
    </lineage>
</organism>
<proteinExistence type="predicted"/>
<evidence type="ECO:0000313" key="2">
    <source>
        <dbReference type="Proteomes" id="UP001063698"/>
    </source>
</evidence>
<dbReference type="InterPro" id="IPR010268">
    <property type="entry name" value="PaREP1"/>
</dbReference>
<reference evidence="1" key="1">
    <citation type="submission" date="2013-11" db="EMBL/GenBank/DDBJ databases">
        <title>Comparative genomics of Ignicoccus.</title>
        <authorList>
            <person name="Podar M."/>
        </authorList>
    </citation>
    <scope>NUCLEOTIDE SEQUENCE</scope>
    <source>
        <strain evidence="1">DSM 13166</strain>
    </source>
</reference>
<name>A0A977KAK2_9CREN</name>
<keyword evidence="2" id="KW-1185">Reference proteome</keyword>
<gene>
    <name evidence="1" type="ORF">IPA_01850</name>
</gene>
<protein>
    <submittedName>
        <fullName evidence="1">Uncharacterized protein</fullName>
    </submittedName>
</protein>
<accession>A0A977KAK2</accession>
<dbReference type="EMBL" id="CP006868">
    <property type="protein sequence ID" value="UXD22117.1"/>
    <property type="molecule type" value="Genomic_DNA"/>
</dbReference>
<sequence>MPSNHKEILQYRLESLKGELELAEKFLEENFVGKASGMTFEAWENVLGILFIKHFNELKEKFGEKAEEYVYMIPLTDIEKVSEEIANIEGSNINEITKKVLKIFEAYKDGPENSNVEKLKEEVREVIREVKEVMEELS</sequence>
<dbReference type="AlphaFoldDB" id="A0A977KAK2"/>
<evidence type="ECO:0000313" key="1">
    <source>
        <dbReference type="EMBL" id="UXD22117.1"/>
    </source>
</evidence>
<dbReference type="KEGG" id="ipc:IPA_01850"/>
<dbReference type="Proteomes" id="UP001063698">
    <property type="component" value="Chromosome"/>
</dbReference>
<dbReference type="Pfam" id="PF05942">
    <property type="entry name" value="PaREP1"/>
    <property type="match status" value="1"/>
</dbReference>